<comment type="caution">
    <text evidence="8">The sequence shown here is derived from an EMBL/GenBank/DDBJ whole genome shotgun (WGS) entry which is preliminary data.</text>
</comment>
<dbReference type="PANTHER" id="PTHR33307:SF6">
    <property type="entry name" value="ALPHA-RHAMNOSIDASE (EUROFUNG)-RELATED"/>
    <property type="match status" value="1"/>
</dbReference>
<evidence type="ECO:0000256" key="3">
    <source>
        <dbReference type="ARBA" id="ARBA00022801"/>
    </source>
</evidence>
<dbReference type="RefSeq" id="WP_349084910.1">
    <property type="nucleotide sequence ID" value="NZ_JBBNFW010000209.1"/>
</dbReference>
<feature type="domain" description="Alpha-L-rhamnosidase concanavalin-like" evidence="4">
    <location>
        <begin position="329"/>
        <end position="427"/>
    </location>
</feature>
<dbReference type="PANTHER" id="PTHR33307">
    <property type="entry name" value="ALPHA-RHAMNOSIDASE (EUROFUNG)"/>
    <property type="match status" value="1"/>
</dbReference>
<feature type="domain" description="Alpha-L-rhamnosidase C-terminal" evidence="7">
    <location>
        <begin position="780"/>
        <end position="852"/>
    </location>
</feature>
<keyword evidence="9" id="KW-1185">Reference proteome</keyword>
<dbReference type="Gene3D" id="2.60.40.10">
    <property type="entry name" value="Immunoglobulins"/>
    <property type="match status" value="1"/>
</dbReference>
<dbReference type="InterPro" id="IPR008928">
    <property type="entry name" value="6-hairpin_glycosidase_sf"/>
</dbReference>
<dbReference type="Pfam" id="PF05592">
    <property type="entry name" value="Bac_rhamnosid"/>
    <property type="match status" value="1"/>
</dbReference>
<name>A0ABV1CU06_9FIRM</name>
<dbReference type="EC" id="3.2.1.40" evidence="2"/>
<evidence type="ECO:0000259" key="5">
    <source>
        <dbReference type="Pfam" id="PF08531"/>
    </source>
</evidence>
<organism evidence="8 9">
    <name type="scientific">Blautia acetigignens</name>
    <dbReference type="NCBI Taxonomy" id="2981783"/>
    <lineage>
        <taxon>Bacteria</taxon>
        <taxon>Bacillati</taxon>
        <taxon>Bacillota</taxon>
        <taxon>Clostridia</taxon>
        <taxon>Lachnospirales</taxon>
        <taxon>Lachnospiraceae</taxon>
        <taxon>Blautia</taxon>
    </lineage>
</organism>
<evidence type="ECO:0000313" key="9">
    <source>
        <dbReference type="Proteomes" id="UP001470752"/>
    </source>
</evidence>
<dbReference type="Proteomes" id="UP001470752">
    <property type="component" value="Unassembled WGS sequence"/>
</dbReference>
<gene>
    <name evidence="8" type="ORF">AAAX94_19500</name>
</gene>
<evidence type="ECO:0000259" key="4">
    <source>
        <dbReference type="Pfam" id="PF05592"/>
    </source>
</evidence>
<dbReference type="InterPro" id="IPR013737">
    <property type="entry name" value="Bac_rhamnosid_N"/>
</dbReference>
<dbReference type="InterPro" id="IPR035396">
    <property type="entry name" value="Bac_rhamnosid6H"/>
</dbReference>
<dbReference type="SUPFAM" id="SSF48208">
    <property type="entry name" value="Six-hairpin glycosidases"/>
    <property type="match status" value="1"/>
</dbReference>
<dbReference type="Pfam" id="PF08531">
    <property type="entry name" value="Bac_rhamnosid_N"/>
    <property type="match status" value="1"/>
</dbReference>
<dbReference type="Pfam" id="PF17389">
    <property type="entry name" value="Bac_rhamnosid6H"/>
    <property type="match status" value="1"/>
</dbReference>
<dbReference type="InterPro" id="IPR016007">
    <property type="entry name" value="Alpha_rhamnosid"/>
</dbReference>
<dbReference type="PIRSF" id="PIRSF010631">
    <property type="entry name" value="A-rhamnsds"/>
    <property type="match status" value="1"/>
</dbReference>
<dbReference type="Pfam" id="PF17390">
    <property type="entry name" value="Bac_rhamnosid_C"/>
    <property type="match status" value="1"/>
</dbReference>
<proteinExistence type="predicted"/>
<dbReference type="InterPro" id="IPR012341">
    <property type="entry name" value="6hp_glycosidase-like_sf"/>
</dbReference>
<evidence type="ECO:0000313" key="8">
    <source>
        <dbReference type="EMBL" id="MEQ2415181.1"/>
    </source>
</evidence>
<dbReference type="Gene3D" id="2.60.420.10">
    <property type="entry name" value="Maltose phosphorylase, domain 3"/>
    <property type="match status" value="1"/>
</dbReference>
<dbReference type="GO" id="GO:0016787">
    <property type="term" value="F:hydrolase activity"/>
    <property type="evidence" value="ECO:0007669"/>
    <property type="project" value="UniProtKB-KW"/>
</dbReference>
<feature type="domain" description="Alpha-L-rhamnosidase six-hairpin glycosidase" evidence="6">
    <location>
        <begin position="432"/>
        <end position="777"/>
    </location>
</feature>
<sequence length="952" mass="108391">MKICDIKINGITNPVGFHLDQVKVSWKVRESESCRAENIRIEVSKKADFSDCIWKKDGAELKSIGQEIGVRVEPCTRYYCRVTVTGDKGDQASGIAFFERGKGRKPWNGKFISTAKEDKFLPVFEKKFEIKSSSVTEKNENGFVPGIAQARLYITGLGLYEAYINGKKAGDDILAPFCNDYREKIQYQTYDVADCLCSGQDNSISIYCGNGWYKGRLGYDGASQCYGTRFAAIAELHIWYEDGREDVIATDETWKYRGSDIEMSDIYDGEVLNRQLWKNAENPWKQAELIERDEGTLMGNISLIPSHLTERYSLPVIVKEKLAVQEVIHTPAGETVLDMGQNMVGFMEFESALPQGTKVTLDFGEVLQNGNFYNDNYRTAKARFEYISDGRKETVRLHFTFLGFRYVRVNGWPGEVEPSAFRGCVVYSDLETTTYFNSSSAQLNRLAKNCMWGQKSNFLDMPTDCPQRDERLGWTGDAQVFAPTACYNMDTRAFYHKFLKDLHIEQRKQNGAIPNFIPNLGGLPGGSSVWGDVAAFMPMVLYQHYGDKDELRRNYSMMKEWVDWIIRSEEQNGNHNLWDFGFHFGDWLAQDGISPQSMKGGTDDTLVASLYYYASTGKVAKAAEILGYKMEAEYYYEKAEKIQGAILDEFFAVNGRLAVDTQTAYLMCLNFGVYRDKNKLISGLKERLRKDCYKIKGGFVGATMLCQVLAQNGLEDVASYILFQEGFPGWMHCVNLGATTIWERWNSILDDGTISGTEMNSLNHYSYGSVMEYVYRYMAGIQETQAGFGAVHFAPQLNNKLRFVEYRYDSVSGKYTSAWSVNEDGSVTVRFEVPFGCHATAVLPSVAETEKKNLQEEIKLEPGVHEFRYRTKRDYRKAYTMDSRLEEMQNDPRALEILERKMPLALAKIQGKDAEDLNLSLNELQYMFFLGFHPDMVQSAAEELLQLDVIYK</sequence>
<dbReference type="EMBL" id="JBBNFW010000209">
    <property type="protein sequence ID" value="MEQ2415181.1"/>
    <property type="molecule type" value="Genomic_DNA"/>
</dbReference>
<evidence type="ECO:0000259" key="7">
    <source>
        <dbReference type="Pfam" id="PF17390"/>
    </source>
</evidence>
<protein>
    <recommendedName>
        <fullName evidence="2">alpha-L-rhamnosidase</fullName>
        <ecNumber evidence="2">3.2.1.40</ecNumber>
    </recommendedName>
</protein>
<keyword evidence="3 8" id="KW-0378">Hydrolase</keyword>
<dbReference type="Gene3D" id="2.60.120.260">
    <property type="entry name" value="Galactose-binding domain-like"/>
    <property type="match status" value="2"/>
</dbReference>
<evidence type="ECO:0000256" key="2">
    <source>
        <dbReference type="ARBA" id="ARBA00012652"/>
    </source>
</evidence>
<dbReference type="Gene3D" id="1.50.10.10">
    <property type="match status" value="1"/>
</dbReference>
<feature type="domain" description="Bacterial alpha-L-rhamnosidase N-terminal" evidence="5">
    <location>
        <begin position="147"/>
        <end position="298"/>
    </location>
</feature>
<comment type="catalytic activity">
    <reaction evidence="1">
        <text>Hydrolysis of terminal non-reducing alpha-L-rhamnose residues in alpha-L-rhamnosides.</text>
        <dbReference type="EC" id="3.2.1.40"/>
    </reaction>
</comment>
<evidence type="ECO:0000259" key="6">
    <source>
        <dbReference type="Pfam" id="PF17389"/>
    </source>
</evidence>
<dbReference type="InterPro" id="IPR008902">
    <property type="entry name" value="Rhamnosid_concanavalin"/>
</dbReference>
<dbReference type="InterPro" id="IPR035398">
    <property type="entry name" value="Bac_rhamnosid_C"/>
</dbReference>
<accession>A0ABV1CU06</accession>
<dbReference type="InterPro" id="IPR013783">
    <property type="entry name" value="Ig-like_fold"/>
</dbReference>
<reference evidence="8 9" key="1">
    <citation type="submission" date="2024-04" db="EMBL/GenBank/DDBJ databases">
        <title>Human intestinal bacterial collection.</title>
        <authorList>
            <person name="Pauvert C."/>
            <person name="Hitch T.C.A."/>
            <person name="Clavel T."/>
        </authorList>
    </citation>
    <scope>NUCLEOTIDE SEQUENCE [LARGE SCALE GENOMIC DNA]</scope>
    <source>
        <strain evidence="8 9">CLA-AA-H161</strain>
    </source>
</reference>
<evidence type="ECO:0000256" key="1">
    <source>
        <dbReference type="ARBA" id="ARBA00001445"/>
    </source>
</evidence>
<dbReference type="Pfam" id="PF25788">
    <property type="entry name" value="Ig_Rha78A_N"/>
    <property type="match status" value="1"/>
</dbReference>